<gene>
    <name evidence="2" type="ORF">B0T20DRAFT_347814</name>
</gene>
<dbReference type="EMBL" id="JAUTDP010000003">
    <property type="protein sequence ID" value="KAK3400634.1"/>
    <property type="molecule type" value="Genomic_DNA"/>
</dbReference>
<feature type="compositionally biased region" description="Polar residues" evidence="1">
    <location>
        <begin position="251"/>
        <end position="270"/>
    </location>
</feature>
<accession>A0AAE0PIV1</accession>
<organism evidence="2 3">
    <name type="scientific">Sordaria brevicollis</name>
    <dbReference type="NCBI Taxonomy" id="83679"/>
    <lineage>
        <taxon>Eukaryota</taxon>
        <taxon>Fungi</taxon>
        <taxon>Dikarya</taxon>
        <taxon>Ascomycota</taxon>
        <taxon>Pezizomycotina</taxon>
        <taxon>Sordariomycetes</taxon>
        <taxon>Sordariomycetidae</taxon>
        <taxon>Sordariales</taxon>
        <taxon>Sordariaceae</taxon>
        <taxon>Sordaria</taxon>
    </lineage>
</organism>
<proteinExistence type="predicted"/>
<keyword evidence="3" id="KW-1185">Reference proteome</keyword>
<reference evidence="2" key="1">
    <citation type="journal article" date="2023" name="Mol. Phylogenet. Evol.">
        <title>Genome-scale phylogeny and comparative genomics of the fungal order Sordariales.</title>
        <authorList>
            <person name="Hensen N."/>
            <person name="Bonometti L."/>
            <person name="Westerberg I."/>
            <person name="Brannstrom I.O."/>
            <person name="Guillou S."/>
            <person name="Cros-Aarteil S."/>
            <person name="Calhoun S."/>
            <person name="Haridas S."/>
            <person name="Kuo A."/>
            <person name="Mondo S."/>
            <person name="Pangilinan J."/>
            <person name="Riley R."/>
            <person name="LaButti K."/>
            <person name="Andreopoulos B."/>
            <person name="Lipzen A."/>
            <person name="Chen C."/>
            <person name="Yan M."/>
            <person name="Daum C."/>
            <person name="Ng V."/>
            <person name="Clum A."/>
            <person name="Steindorff A."/>
            <person name="Ohm R.A."/>
            <person name="Martin F."/>
            <person name="Silar P."/>
            <person name="Natvig D.O."/>
            <person name="Lalanne C."/>
            <person name="Gautier V."/>
            <person name="Ament-Velasquez S.L."/>
            <person name="Kruys A."/>
            <person name="Hutchinson M.I."/>
            <person name="Powell A.J."/>
            <person name="Barry K."/>
            <person name="Miller A.N."/>
            <person name="Grigoriev I.V."/>
            <person name="Debuchy R."/>
            <person name="Gladieux P."/>
            <person name="Hiltunen Thoren M."/>
            <person name="Johannesson H."/>
        </authorList>
    </citation>
    <scope>NUCLEOTIDE SEQUENCE</scope>
    <source>
        <strain evidence="2">FGSC 1904</strain>
    </source>
</reference>
<dbReference type="AlphaFoldDB" id="A0AAE0PIV1"/>
<evidence type="ECO:0000256" key="1">
    <source>
        <dbReference type="SAM" id="MobiDB-lite"/>
    </source>
</evidence>
<protein>
    <submittedName>
        <fullName evidence="2">Uncharacterized protein</fullName>
    </submittedName>
</protein>
<evidence type="ECO:0000313" key="2">
    <source>
        <dbReference type="EMBL" id="KAK3400634.1"/>
    </source>
</evidence>
<name>A0AAE0PIV1_SORBR</name>
<feature type="region of interest" description="Disordered" evidence="1">
    <location>
        <begin position="249"/>
        <end position="270"/>
    </location>
</feature>
<dbReference type="Proteomes" id="UP001281003">
    <property type="component" value="Unassembled WGS sequence"/>
</dbReference>
<sequence length="270" mass="29929">MAAGKDDKLEPVPHQGVTDTPRKVHWVVYPPSQELGHTVGTDQLIRYFGVIEVNPVPMLPTYKKVSAIATIYKIGPDGRGNKQSDRSFSYDQRNPGLRFSANLPDTSCPYDDFIRFILFGHIRFPEAGTYKLDVTVEGSYSSEVYGPTPRNLENIGKITGLHIKVKDDARWDEQRTDWAGTQILAHLEWYPVVGCDGYMDKQTREIMWEQPIYCANPRRTEKAKLNHAQSDAGLSSLITVIYTGGPLPGSGSVTPSATGSGSQVEVTRLG</sequence>
<comment type="caution">
    <text evidence="2">The sequence shown here is derived from an EMBL/GenBank/DDBJ whole genome shotgun (WGS) entry which is preliminary data.</text>
</comment>
<reference evidence="2" key="2">
    <citation type="submission" date="2023-07" db="EMBL/GenBank/DDBJ databases">
        <authorList>
            <consortium name="Lawrence Berkeley National Laboratory"/>
            <person name="Haridas S."/>
            <person name="Hensen N."/>
            <person name="Bonometti L."/>
            <person name="Westerberg I."/>
            <person name="Brannstrom I.O."/>
            <person name="Guillou S."/>
            <person name="Cros-Aarteil S."/>
            <person name="Calhoun S."/>
            <person name="Kuo A."/>
            <person name="Mondo S."/>
            <person name="Pangilinan J."/>
            <person name="Riley R."/>
            <person name="LaButti K."/>
            <person name="Andreopoulos B."/>
            <person name="Lipzen A."/>
            <person name="Chen C."/>
            <person name="Yanf M."/>
            <person name="Daum C."/>
            <person name="Ng V."/>
            <person name="Clum A."/>
            <person name="Steindorff A."/>
            <person name="Ohm R."/>
            <person name="Martin F."/>
            <person name="Silar P."/>
            <person name="Natvig D."/>
            <person name="Lalanne C."/>
            <person name="Gautier V."/>
            <person name="Ament-velasquez S.L."/>
            <person name="Kruys A."/>
            <person name="Hutchinson M.I."/>
            <person name="Powell A.J."/>
            <person name="Barry K."/>
            <person name="Miller A.N."/>
            <person name="Grigoriev I.V."/>
            <person name="Debuchy R."/>
            <person name="Gladieux P."/>
            <person name="Thoren M.H."/>
            <person name="Johannesson H."/>
        </authorList>
    </citation>
    <scope>NUCLEOTIDE SEQUENCE</scope>
    <source>
        <strain evidence="2">FGSC 1904</strain>
    </source>
</reference>
<evidence type="ECO:0000313" key="3">
    <source>
        <dbReference type="Proteomes" id="UP001281003"/>
    </source>
</evidence>